<sequence length="406" mass="46755">MKIFPRDRYLKQLISFHGSELIRVITGMRRSGKSSLLKLYRDWLVNEKKIEEKNIVYINFESLKYSNLTDYQVLYEHVCEISAQAGAKVYLLFDEIQNVKDWERAVNALRVDCECEIVLTGSNARLLSGELATLLAGRYVEIQMFPLSFDEFLEFRKDIGEEIHKSFDAFLRFGGLPGLHELQASPRATTQYLNDVFNSVLLKDVVSRNNIRDTELLNRIIQFIFDNVGSTFSAKNISDFLKSQGRKLGVETIYNYLDYLENAFVIERVKRFDLKGKKYLETQEKIYAADVGIRNSVLGYRPSDIAGILENLVYLNLRQKGFSVSVGKTGTLEVDFVASKDRAVFYVQVCYQLTPENLEREVSPLRQIKDNYPKLVLTLSDLMTGDIEGIKIRNLIDFLVEPITTY</sequence>
<protein>
    <submittedName>
        <fullName evidence="3">AAA family ATPase</fullName>
    </submittedName>
</protein>
<dbReference type="Gene3D" id="1.10.10.10">
    <property type="entry name" value="Winged helix-like DNA-binding domain superfamily/Winged helix DNA-binding domain"/>
    <property type="match status" value="1"/>
</dbReference>
<evidence type="ECO:0000259" key="2">
    <source>
        <dbReference type="Pfam" id="PF13635"/>
    </source>
</evidence>
<dbReference type="AlphaFoldDB" id="A0A6I3S358"/>
<dbReference type="Pfam" id="PF13173">
    <property type="entry name" value="AAA_14"/>
    <property type="match status" value="1"/>
</dbReference>
<dbReference type="SUPFAM" id="SSF52540">
    <property type="entry name" value="P-loop containing nucleoside triphosphate hydrolases"/>
    <property type="match status" value="1"/>
</dbReference>
<accession>A0A6I3S358</accession>
<dbReference type="InterPro" id="IPR036388">
    <property type="entry name" value="WH-like_DNA-bd_sf"/>
</dbReference>
<dbReference type="InterPro" id="IPR025420">
    <property type="entry name" value="DUF4143"/>
</dbReference>
<dbReference type="PANTHER" id="PTHR33295:SF20">
    <property type="entry name" value="ATPASE"/>
    <property type="match status" value="1"/>
</dbReference>
<dbReference type="Proteomes" id="UP000462362">
    <property type="component" value="Unassembled WGS sequence"/>
</dbReference>
<dbReference type="RefSeq" id="WP_155165381.1">
    <property type="nucleotide sequence ID" value="NZ_CATZPX010000027.1"/>
</dbReference>
<dbReference type="Pfam" id="PF13635">
    <property type="entry name" value="DUF4143"/>
    <property type="match status" value="1"/>
</dbReference>
<gene>
    <name evidence="3" type="ORF">GMD42_10180</name>
</gene>
<dbReference type="PANTHER" id="PTHR33295">
    <property type="entry name" value="ATPASE"/>
    <property type="match status" value="1"/>
</dbReference>
<organism evidence="3 4">
    <name type="scientific">Parasutterella excrementihominis</name>
    <dbReference type="NCBI Taxonomy" id="487175"/>
    <lineage>
        <taxon>Bacteria</taxon>
        <taxon>Pseudomonadati</taxon>
        <taxon>Pseudomonadota</taxon>
        <taxon>Betaproteobacteria</taxon>
        <taxon>Burkholderiales</taxon>
        <taxon>Sutterellaceae</taxon>
        <taxon>Parasutterella</taxon>
    </lineage>
</organism>
<evidence type="ECO:0000259" key="1">
    <source>
        <dbReference type="Pfam" id="PF13173"/>
    </source>
</evidence>
<feature type="domain" description="AAA" evidence="1">
    <location>
        <begin position="22"/>
        <end position="153"/>
    </location>
</feature>
<dbReference type="InterPro" id="IPR036390">
    <property type="entry name" value="WH_DNA-bd_sf"/>
</dbReference>
<name>A0A6I3S358_9BURK</name>
<dbReference type="EMBL" id="WNCL01000038">
    <property type="protein sequence ID" value="MTU43970.1"/>
    <property type="molecule type" value="Genomic_DNA"/>
</dbReference>
<comment type="caution">
    <text evidence="3">The sequence shown here is derived from an EMBL/GenBank/DDBJ whole genome shotgun (WGS) entry which is preliminary data.</text>
</comment>
<reference evidence="3 4" key="1">
    <citation type="journal article" date="2019" name="Nat. Med.">
        <title>A library of human gut bacterial isolates paired with longitudinal multiomics data enables mechanistic microbiome research.</title>
        <authorList>
            <person name="Poyet M."/>
            <person name="Groussin M."/>
            <person name="Gibbons S.M."/>
            <person name="Avila-Pacheco J."/>
            <person name="Jiang X."/>
            <person name="Kearney S.M."/>
            <person name="Perrotta A.R."/>
            <person name="Berdy B."/>
            <person name="Zhao S."/>
            <person name="Lieberman T.D."/>
            <person name="Swanson P.K."/>
            <person name="Smith M."/>
            <person name="Roesemann S."/>
            <person name="Alexander J.E."/>
            <person name="Rich S.A."/>
            <person name="Livny J."/>
            <person name="Vlamakis H."/>
            <person name="Clish C."/>
            <person name="Bullock K."/>
            <person name="Deik A."/>
            <person name="Scott J."/>
            <person name="Pierce K.A."/>
            <person name="Xavier R.J."/>
            <person name="Alm E.J."/>
        </authorList>
    </citation>
    <scope>NUCLEOTIDE SEQUENCE [LARGE SCALE GENOMIC DNA]</scope>
    <source>
        <strain evidence="3 4">BIOML-A2</strain>
    </source>
</reference>
<dbReference type="Gene3D" id="3.40.50.300">
    <property type="entry name" value="P-loop containing nucleotide triphosphate hydrolases"/>
    <property type="match status" value="1"/>
</dbReference>
<feature type="domain" description="DUF4143" evidence="2">
    <location>
        <begin position="203"/>
        <end position="351"/>
    </location>
</feature>
<proteinExistence type="predicted"/>
<evidence type="ECO:0000313" key="3">
    <source>
        <dbReference type="EMBL" id="MTU43970.1"/>
    </source>
</evidence>
<evidence type="ECO:0000313" key="4">
    <source>
        <dbReference type="Proteomes" id="UP000462362"/>
    </source>
</evidence>
<dbReference type="SUPFAM" id="SSF46785">
    <property type="entry name" value="Winged helix' DNA-binding domain"/>
    <property type="match status" value="1"/>
</dbReference>
<dbReference type="InterPro" id="IPR041682">
    <property type="entry name" value="AAA_14"/>
</dbReference>
<dbReference type="InterPro" id="IPR027417">
    <property type="entry name" value="P-loop_NTPase"/>
</dbReference>